<proteinExistence type="predicted"/>
<sequence length="360" mass="39502">MPTFPLEVVVNTLYNTFAIMGGDSNGLAEMWISELLGVATEVYSSRARRMDRGVEKNLCALRWQTALELASLKACCAAFSSCQEGNVYDLDAVWQLVGLSGWIIELVERLFKECILIGDTPAAAPSTPRPSTPKERDVPDALSLDTPIFLFLVHPYALSRLQTALAHVKRFRDQVAKLTAKGENSHIAKDVLMDITDCSGVDLQPLGPLMTEILQDARRLEAADLRRSLAACCPVPSLKPHVHKAISKILGSKAVDRARLFIKPSDFVDGVSRLSMSEPSSRTNKGKDVDVVSKGLLLPRQPGHVCLRCGGRSEAAVEIGTGSEQSVRWQFWQKAWRWRCVCGGPWMHASASMGSVDRSV</sequence>
<dbReference type="OrthoDB" id="2535907at2759"/>
<reference evidence="1 2" key="1">
    <citation type="submission" date="2016-10" db="EMBL/GenBank/DDBJ databases">
        <title>Genome sequence of the basidiomycete white-rot fungus Trametes pubescens.</title>
        <authorList>
            <person name="Makela M.R."/>
            <person name="Granchi Z."/>
            <person name="Peng M."/>
            <person name="De Vries R.P."/>
            <person name="Grigoriev I."/>
            <person name="Riley R."/>
            <person name="Hilden K."/>
        </authorList>
    </citation>
    <scope>NUCLEOTIDE SEQUENCE [LARGE SCALE GENOMIC DNA]</scope>
    <source>
        <strain evidence="1 2">FBCC735</strain>
    </source>
</reference>
<evidence type="ECO:0000313" key="2">
    <source>
        <dbReference type="Proteomes" id="UP000184267"/>
    </source>
</evidence>
<name>A0A1M2VNH3_TRAPU</name>
<dbReference type="AlphaFoldDB" id="A0A1M2VNH3"/>
<dbReference type="EMBL" id="MNAD01000983">
    <property type="protein sequence ID" value="OJT09106.1"/>
    <property type="molecule type" value="Genomic_DNA"/>
</dbReference>
<dbReference type="STRING" id="154538.A0A1M2VNH3"/>
<accession>A0A1M2VNH3</accession>
<comment type="caution">
    <text evidence="1">The sequence shown here is derived from an EMBL/GenBank/DDBJ whole genome shotgun (WGS) entry which is preliminary data.</text>
</comment>
<organism evidence="1 2">
    <name type="scientific">Trametes pubescens</name>
    <name type="common">White-rot fungus</name>
    <dbReference type="NCBI Taxonomy" id="154538"/>
    <lineage>
        <taxon>Eukaryota</taxon>
        <taxon>Fungi</taxon>
        <taxon>Dikarya</taxon>
        <taxon>Basidiomycota</taxon>
        <taxon>Agaricomycotina</taxon>
        <taxon>Agaricomycetes</taxon>
        <taxon>Polyporales</taxon>
        <taxon>Polyporaceae</taxon>
        <taxon>Trametes</taxon>
    </lineage>
</organism>
<evidence type="ECO:0000313" key="1">
    <source>
        <dbReference type="EMBL" id="OJT09106.1"/>
    </source>
</evidence>
<dbReference type="Proteomes" id="UP000184267">
    <property type="component" value="Unassembled WGS sequence"/>
</dbReference>
<protein>
    <recommendedName>
        <fullName evidence="3">Mediator of RNA polymerase II transcription subunit 16</fullName>
    </recommendedName>
</protein>
<evidence type="ECO:0008006" key="3">
    <source>
        <dbReference type="Google" id="ProtNLM"/>
    </source>
</evidence>
<keyword evidence="2" id="KW-1185">Reference proteome</keyword>
<dbReference type="OMA" id="WMHASAS"/>
<gene>
    <name evidence="1" type="ORF">TRAPUB_14433</name>
</gene>